<dbReference type="AlphaFoldDB" id="A0A2K9MFK2"/>
<dbReference type="Gene3D" id="1.10.10.10">
    <property type="entry name" value="Winged helix-like DNA-binding domain superfamily/Winged helix DNA-binding domain"/>
    <property type="match status" value="1"/>
</dbReference>
<dbReference type="Pfam" id="PF00027">
    <property type="entry name" value="cNMP_binding"/>
    <property type="match status" value="1"/>
</dbReference>
<name>A0A2K9MFK2_9RHOB</name>
<evidence type="ECO:0000256" key="1">
    <source>
        <dbReference type="ARBA" id="ARBA00023015"/>
    </source>
</evidence>
<dbReference type="EMBL" id="CP025583">
    <property type="protein sequence ID" value="AUM73305.1"/>
    <property type="molecule type" value="Genomic_DNA"/>
</dbReference>
<evidence type="ECO:0000256" key="3">
    <source>
        <dbReference type="ARBA" id="ARBA00023163"/>
    </source>
</evidence>
<reference evidence="7" key="1">
    <citation type="submission" date="2017-12" db="EMBL/GenBank/DDBJ databases">
        <title>Genomic analysis of Paracoccus sp. CBA4604.</title>
        <authorList>
            <person name="Roh S.W."/>
            <person name="Kim J.Y."/>
            <person name="Kim J.S."/>
        </authorList>
    </citation>
    <scope>NUCLEOTIDE SEQUENCE [LARGE SCALE GENOMIC DNA]</scope>
    <source>
        <strain evidence="7">CBA4604</strain>
    </source>
</reference>
<keyword evidence="1" id="KW-0805">Transcription regulation</keyword>
<dbReference type="PANTHER" id="PTHR24567:SF74">
    <property type="entry name" value="HTH-TYPE TRANSCRIPTIONAL REGULATOR ARCR"/>
    <property type="match status" value="1"/>
</dbReference>
<dbReference type="PROSITE" id="PS50042">
    <property type="entry name" value="CNMP_BINDING_3"/>
    <property type="match status" value="1"/>
</dbReference>
<dbReference type="SMART" id="SM00100">
    <property type="entry name" value="cNMP"/>
    <property type="match status" value="1"/>
</dbReference>
<organism evidence="6 7">
    <name type="scientific">Paracoccus jeotgali</name>
    <dbReference type="NCBI Taxonomy" id="2065379"/>
    <lineage>
        <taxon>Bacteria</taxon>
        <taxon>Pseudomonadati</taxon>
        <taxon>Pseudomonadota</taxon>
        <taxon>Alphaproteobacteria</taxon>
        <taxon>Rhodobacterales</taxon>
        <taxon>Paracoccaceae</taxon>
        <taxon>Paracoccus</taxon>
    </lineage>
</organism>
<dbReference type="PROSITE" id="PS51063">
    <property type="entry name" value="HTH_CRP_2"/>
    <property type="match status" value="1"/>
</dbReference>
<dbReference type="Gene3D" id="2.60.120.10">
    <property type="entry name" value="Jelly Rolls"/>
    <property type="match status" value="1"/>
</dbReference>
<dbReference type="KEGG" id="paru:CYR75_02465"/>
<dbReference type="OrthoDB" id="190787at2"/>
<dbReference type="InterPro" id="IPR036390">
    <property type="entry name" value="WH_DNA-bd_sf"/>
</dbReference>
<dbReference type="SMART" id="SM00419">
    <property type="entry name" value="HTH_CRP"/>
    <property type="match status" value="1"/>
</dbReference>
<evidence type="ECO:0000259" key="4">
    <source>
        <dbReference type="PROSITE" id="PS50042"/>
    </source>
</evidence>
<dbReference type="CDD" id="cd00038">
    <property type="entry name" value="CAP_ED"/>
    <property type="match status" value="1"/>
</dbReference>
<evidence type="ECO:0000256" key="2">
    <source>
        <dbReference type="ARBA" id="ARBA00023125"/>
    </source>
</evidence>
<dbReference type="InterPro" id="IPR014710">
    <property type="entry name" value="RmlC-like_jellyroll"/>
</dbReference>
<dbReference type="GO" id="GO:0003700">
    <property type="term" value="F:DNA-binding transcription factor activity"/>
    <property type="evidence" value="ECO:0007669"/>
    <property type="project" value="TreeGrafter"/>
</dbReference>
<protein>
    <submittedName>
        <fullName evidence="6">Cyclic nucleotide-binding protein</fullName>
    </submittedName>
</protein>
<dbReference type="SUPFAM" id="SSF46785">
    <property type="entry name" value="Winged helix' DNA-binding domain"/>
    <property type="match status" value="1"/>
</dbReference>
<keyword evidence="2" id="KW-0238">DNA-binding</keyword>
<evidence type="ECO:0000313" key="6">
    <source>
        <dbReference type="EMBL" id="AUM73305.1"/>
    </source>
</evidence>
<feature type="domain" description="Cyclic nucleotide-binding" evidence="4">
    <location>
        <begin position="14"/>
        <end position="123"/>
    </location>
</feature>
<dbReference type="InterPro" id="IPR012318">
    <property type="entry name" value="HTH_CRP"/>
</dbReference>
<dbReference type="InterPro" id="IPR018490">
    <property type="entry name" value="cNMP-bd_dom_sf"/>
</dbReference>
<dbReference type="InterPro" id="IPR000595">
    <property type="entry name" value="cNMP-bd_dom"/>
</dbReference>
<dbReference type="InterPro" id="IPR036388">
    <property type="entry name" value="WH-like_DNA-bd_sf"/>
</dbReference>
<dbReference type="GO" id="GO:0003677">
    <property type="term" value="F:DNA binding"/>
    <property type="evidence" value="ECO:0007669"/>
    <property type="project" value="UniProtKB-KW"/>
</dbReference>
<dbReference type="Pfam" id="PF13545">
    <property type="entry name" value="HTH_Crp_2"/>
    <property type="match status" value="1"/>
</dbReference>
<feature type="domain" description="HTH crp-type" evidence="5">
    <location>
        <begin position="148"/>
        <end position="216"/>
    </location>
</feature>
<evidence type="ECO:0000259" key="5">
    <source>
        <dbReference type="PROSITE" id="PS51063"/>
    </source>
</evidence>
<dbReference type="PANTHER" id="PTHR24567">
    <property type="entry name" value="CRP FAMILY TRANSCRIPTIONAL REGULATORY PROTEIN"/>
    <property type="match status" value="1"/>
</dbReference>
<dbReference type="InterPro" id="IPR050397">
    <property type="entry name" value="Env_Response_Regulators"/>
</dbReference>
<dbReference type="Proteomes" id="UP000234882">
    <property type="component" value="Chromosome"/>
</dbReference>
<keyword evidence="3" id="KW-0804">Transcription</keyword>
<dbReference type="SUPFAM" id="SSF51206">
    <property type="entry name" value="cAMP-binding domain-like"/>
    <property type="match status" value="1"/>
</dbReference>
<proteinExistence type="predicted"/>
<dbReference type="GO" id="GO:0005829">
    <property type="term" value="C:cytosol"/>
    <property type="evidence" value="ECO:0007669"/>
    <property type="project" value="TreeGrafter"/>
</dbReference>
<accession>A0A2K9MFK2</accession>
<gene>
    <name evidence="6" type="ORF">CYR75_02465</name>
</gene>
<evidence type="ECO:0000313" key="7">
    <source>
        <dbReference type="Proteomes" id="UP000234882"/>
    </source>
</evidence>
<sequence length="232" mass="25585">MNSKSVEAAQASAMLSQLPAPVLENLMANSVQRSFSSGETIFLQGEPAYAIFLIVEGWVKLYRISTSGAEAVVAILKRNRSFGEAVALRDQPYPVSAEAISDCTLIQIDGKRIRRQIIENPELGLNLLAATQVHLHALIEQVEQLKARSGVQRLAEFLVDLAEGQPNHNRLPLPYNKTLIAGHLGIQPESLSRAFAKLRDHGVRIEGNHATIDDLELLRDLANQDKGQPWVR</sequence>
<keyword evidence="7" id="KW-1185">Reference proteome</keyword>